<dbReference type="PANTHER" id="PTHR43174:SF3">
    <property type="entry name" value="UDP-N-ACETYLGLUCOSAMINE 2-EPIMERASE"/>
    <property type="match status" value="1"/>
</dbReference>
<gene>
    <name evidence="2" type="ORF">A2V69_01555</name>
</gene>
<reference evidence="2 3" key="1">
    <citation type="journal article" date="2016" name="Nat. Commun.">
        <title>Thousands of microbial genomes shed light on interconnected biogeochemical processes in an aquifer system.</title>
        <authorList>
            <person name="Anantharaman K."/>
            <person name="Brown C.T."/>
            <person name="Hug L.A."/>
            <person name="Sharon I."/>
            <person name="Castelle C.J."/>
            <person name="Probst A.J."/>
            <person name="Thomas B.C."/>
            <person name="Singh A."/>
            <person name="Wilkins M.J."/>
            <person name="Karaoz U."/>
            <person name="Brodie E.L."/>
            <person name="Williams K.H."/>
            <person name="Hubbard S.S."/>
            <person name="Banfield J.F."/>
        </authorList>
    </citation>
    <scope>NUCLEOTIDE SEQUENCE [LARGE SCALE GENOMIC DNA]</scope>
</reference>
<feature type="domain" description="UDP-N-acetylglucosamine 2-epimerase" evidence="1">
    <location>
        <begin position="29"/>
        <end position="370"/>
    </location>
</feature>
<dbReference type="PANTHER" id="PTHR43174">
    <property type="entry name" value="UDP-N-ACETYLGLUCOSAMINE 2-EPIMERASE"/>
    <property type="match status" value="1"/>
</dbReference>
<dbReference type="SUPFAM" id="SSF53756">
    <property type="entry name" value="UDP-Glycosyltransferase/glycogen phosphorylase"/>
    <property type="match status" value="1"/>
</dbReference>
<dbReference type="Pfam" id="PF02350">
    <property type="entry name" value="Epimerase_2"/>
    <property type="match status" value="1"/>
</dbReference>
<dbReference type="InterPro" id="IPR003331">
    <property type="entry name" value="UDP_GlcNAc_Epimerase_2_dom"/>
</dbReference>
<name>A0A1G2F545_9BACT</name>
<dbReference type="Proteomes" id="UP000177810">
    <property type="component" value="Unassembled WGS sequence"/>
</dbReference>
<dbReference type="Gene3D" id="3.40.50.2000">
    <property type="entry name" value="Glycogen Phosphorylase B"/>
    <property type="match status" value="2"/>
</dbReference>
<comment type="caution">
    <text evidence="2">The sequence shown here is derived from an EMBL/GenBank/DDBJ whole genome shotgun (WGS) entry which is preliminary data.</text>
</comment>
<protein>
    <submittedName>
        <fullName evidence="2">UDP-N-acetyl-D-glucosamine 2-epimerase, UDP-hydrolysing</fullName>
    </submittedName>
</protein>
<accession>A0A1G2F545</accession>
<sequence length="385" mass="42818">MGKSKAKIRKICVVTGNRSEYSKLKPVMRAIKKNPKLKLILIVTASHLLDDFGKTINAIRDDGFKINAVARTIAAGEDLISMAKSVGLCALEIPTLLSLYKPDMVFVSGDRFDILGTVVSAAFMNIPIAHMEGGETTGSIDESIRHAITKLAHIHFPATAKSAERIIKMGERPDMVFNVGCSAVDIILSKKNKPRSEIYRKYNLDKNKPFLIVVQHPVTTEYQYCRQQIRETLKAISELKIKTIMLFPNVDAGSKDMVREIRLFDIAKKLGHVTMGKNIVFEDYISLLAKATCMVGNSSSGIRESCYFGTPTINIGTRQNGRERGKNVINVGYDKAEIKKAILKSIQHGKYPPEYIYGKGNTSKKIVNILSTIELDNIIQKKITI</sequence>
<dbReference type="CDD" id="cd03786">
    <property type="entry name" value="GTB_UDP-GlcNAc_2-Epimerase"/>
    <property type="match status" value="1"/>
</dbReference>
<dbReference type="InterPro" id="IPR029767">
    <property type="entry name" value="WecB-like"/>
</dbReference>
<organism evidence="2 3">
    <name type="scientific">Candidatus Portnoybacteria bacterium RBG_13_40_8</name>
    <dbReference type="NCBI Taxonomy" id="1801990"/>
    <lineage>
        <taxon>Bacteria</taxon>
        <taxon>Candidatus Portnoyibacteriota</taxon>
    </lineage>
</organism>
<dbReference type="NCBIfam" id="TIGR03568">
    <property type="entry name" value="NeuC_NnaA"/>
    <property type="match status" value="1"/>
</dbReference>
<dbReference type="STRING" id="1801990.A2V69_01555"/>
<dbReference type="GO" id="GO:0004553">
    <property type="term" value="F:hydrolase activity, hydrolyzing O-glycosyl compounds"/>
    <property type="evidence" value="ECO:0007669"/>
    <property type="project" value="InterPro"/>
</dbReference>
<proteinExistence type="predicted"/>
<dbReference type="GO" id="GO:0006047">
    <property type="term" value="P:UDP-N-acetylglucosamine metabolic process"/>
    <property type="evidence" value="ECO:0007669"/>
    <property type="project" value="InterPro"/>
</dbReference>
<evidence type="ECO:0000259" key="1">
    <source>
        <dbReference type="Pfam" id="PF02350"/>
    </source>
</evidence>
<dbReference type="AlphaFoldDB" id="A0A1G2F545"/>
<dbReference type="EMBL" id="MHMT01000003">
    <property type="protein sequence ID" value="OGZ33195.1"/>
    <property type="molecule type" value="Genomic_DNA"/>
</dbReference>
<evidence type="ECO:0000313" key="2">
    <source>
        <dbReference type="EMBL" id="OGZ33195.1"/>
    </source>
</evidence>
<dbReference type="InterPro" id="IPR020004">
    <property type="entry name" value="UDP-GlcNAc_Epase"/>
</dbReference>
<evidence type="ECO:0000313" key="3">
    <source>
        <dbReference type="Proteomes" id="UP000177810"/>
    </source>
</evidence>